<dbReference type="PRINTS" id="PR00413">
    <property type="entry name" value="HADHALOGNASE"/>
</dbReference>
<sequence>MRQPVLIFDFGNVVGFFDYSGMYERFGRRLGMSGMALEETLSKRGVAAAGRDFELGRIGADEFARRVTGMAGLEMSFEDFEAEWPDIFTLNEPVARLVEALDRAGYTLLLGSNTNPLHAACFRVKFRETLDRFDHLVLSYEVGVMKPDAAFFEACVALAGVPAESCVFIDDAEANVAGAIAAGLRGVVYRDPESLASALARMGVEGTPGGA</sequence>
<name>A0A5B9VXZ5_9BACT</name>
<dbReference type="InterPro" id="IPR023214">
    <property type="entry name" value="HAD_sf"/>
</dbReference>
<proteinExistence type="predicted"/>
<dbReference type="Gene3D" id="3.40.50.1000">
    <property type="entry name" value="HAD superfamily/HAD-like"/>
    <property type="match status" value="1"/>
</dbReference>
<evidence type="ECO:0000313" key="2">
    <source>
        <dbReference type="Proteomes" id="UP000324233"/>
    </source>
</evidence>
<dbReference type="SUPFAM" id="SSF56784">
    <property type="entry name" value="HAD-like"/>
    <property type="match status" value="1"/>
</dbReference>
<organism evidence="1 2">
    <name type="scientific">Aquisphaera giovannonii</name>
    <dbReference type="NCBI Taxonomy" id="406548"/>
    <lineage>
        <taxon>Bacteria</taxon>
        <taxon>Pseudomonadati</taxon>
        <taxon>Planctomycetota</taxon>
        <taxon>Planctomycetia</taxon>
        <taxon>Isosphaerales</taxon>
        <taxon>Isosphaeraceae</taxon>
        <taxon>Aquisphaera</taxon>
    </lineage>
</organism>
<dbReference type="EC" id="3.1.3.-" evidence="1"/>
<dbReference type="RefSeq" id="WP_148593004.1">
    <property type="nucleotide sequence ID" value="NZ_CP042997.1"/>
</dbReference>
<keyword evidence="2" id="KW-1185">Reference proteome</keyword>
<dbReference type="InterPro" id="IPR023198">
    <property type="entry name" value="PGP-like_dom2"/>
</dbReference>
<dbReference type="SFLD" id="SFLDS00003">
    <property type="entry name" value="Haloacid_Dehalogenase"/>
    <property type="match status" value="1"/>
</dbReference>
<dbReference type="GO" id="GO:0016787">
    <property type="term" value="F:hydrolase activity"/>
    <property type="evidence" value="ECO:0007669"/>
    <property type="project" value="UniProtKB-KW"/>
</dbReference>
<dbReference type="Gene3D" id="1.10.150.240">
    <property type="entry name" value="Putative phosphatase, domain 2"/>
    <property type="match status" value="1"/>
</dbReference>
<accession>A0A5B9VXZ5</accession>
<gene>
    <name evidence="1" type="primary">yihX</name>
    <name evidence="1" type="ORF">OJF2_17560</name>
</gene>
<dbReference type="EMBL" id="CP042997">
    <property type="protein sequence ID" value="QEH33256.1"/>
    <property type="molecule type" value="Genomic_DNA"/>
</dbReference>
<dbReference type="InterPro" id="IPR036412">
    <property type="entry name" value="HAD-like_sf"/>
</dbReference>
<protein>
    <submittedName>
        <fullName evidence="1">Alpha-D-glucose-1-phosphate phosphatase YihX</fullName>
        <ecNumber evidence="1">3.1.3.-</ecNumber>
    </submittedName>
</protein>
<dbReference type="InterPro" id="IPR006439">
    <property type="entry name" value="HAD-SF_hydro_IA"/>
</dbReference>
<evidence type="ECO:0000313" key="1">
    <source>
        <dbReference type="EMBL" id="QEH33256.1"/>
    </source>
</evidence>
<dbReference type="AlphaFoldDB" id="A0A5B9VXZ5"/>
<dbReference type="PANTHER" id="PTHR43611:SF3">
    <property type="entry name" value="FLAVIN MONONUCLEOTIDE HYDROLASE 1, CHLOROPLATIC"/>
    <property type="match status" value="1"/>
</dbReference>
<dbReference type="Pfam" id="PF00702">
    <property type="entry name" value="Hydrolase"/>
    <property type="match status" value="1"/>
</dbReference>
<reference evidence="1 2" key="1">
    <citation type="submission" date="2019-08" db="EMBL/GenBank/DDBJ databases">
        <title>Deep-cultivation of Planctomycetes and their phenomic and genomic characterization uncovers novel biology.</title>
        <authorList>
            <person name="Wiegand S."/>
            <person name="Jogler M."/>
            <person name="Boedeker C."/>
            <person name="Pinto D."/>
            <person name="Vollmers J."/>
            <person name="Rivas-Marin E."/>
            <person name="Kohn T."/>
            <person name="Peeters S.H."/>
            <person name="Heuer A."/>
            <person name="Rast P."/>
            <person name="Oberbeckmann S."/>
            <person name="Bunk B."/>
            <person name="Jeske O."/>
            <person name="Meyerdierks A."/>
            <person name="Storesund J.E."/>
            <person name="Kallscheuer N."/>
            <person name="Luecker S."/>
            <person name="Lage O.M."/>
            <person name="Pohl T."/>
            <person name="Merkel B.J."/>
            <person name="Hornburger P."/>
            <person name="Mueller R.-W."/>
            <person name="Bruemmer F."/>
            <person name="Labrenz M."/>
            <person name="Spormann A.M."/>
            <person name="Op den Camp H."/>
            <person name="Overmann J."/>
            <person name="Amann R."/>
            <person name="Jetten M.S.M."/>
            <person name="Mascher T."/>
            <person name="Medema M.H."/>
            <person name="Devos D.P."/>
            <person name="Kaster A.-K."/>
            <person name="Ovreas L."/>
            <person name="Rohde M."/>
            <person name="Galperin M.Y."/>
            <person name="Jogler C."/>
        </authorList>
    </citation>
    <scope>NUCLEOTIDE SEQUENCE [LARGE SCALE GENOMIC DNA]</scope>
    <source>
        <strain evidence="1 2">OJF2</strain>
    </source>
</reference>
<keyword evidence="1" id="KW-0378">Hydrolase</keyword>
<dbReference type="OrthoDB" id="9797415at2"/>
<dbReference type="CDD" id="cd02603">
    <property type="entry name" value="HAD_sEH-N_like"/>
    <property type="match status" value="1"/>
</dbReference>
<dbReference type="KEGG" id="agv:OJF2_17560"/>
<dbReference type="PANTHER" id="PTHR43611">
    <property type="entry name" value="ALPHA-D-GLUCOSE 1-PHOSPHATE PHOSPHATASE"/>
    <property type="match status" value="1"/>
</dbReference>
<dbReference type="NCBIfam" id="TIGR01509">
    <property type="entry name" value="HAD-SF-IA-v3"/>
    <property type="match status" value="1"/>
</dbReference>
<dbReference type="SFLD" id="SFLDG01129">
    <property type="entry name" value="C1.5:_HAD__Beta-PGM__Phosphata"/>
    <property type="match status" value="1"/>
</dbReference>
<dbReference type="Proteomes" id="UP000324233">
    <property type="component" value="Chromosome"/>
</dbReference>